<name>A0ABZ1CPG6_9TREE</name>
<proteinExistence type="predicted"/>
<feature type="region of interest" description="Disordered" evidence="1">
    <location>
        <begin position="1"/>
        <end position="31"/>
    </location>
</feature>
<sequence>METTTASDTLPTRGILSSSGQNPKEGSLPTALSKWNKQSLPYFHDSEFGVQLNDVSTSKNESRASTLSMNGTAIQPSTIVSQKYEYNAELLNHVTPRHVTLFVPTKSGSSIHNVYTGEGSVQPENGSTTQGTICFTAPERFAPVQKISINRHPIRGGTSFNRDGEGAYLEIPLHDYQHWEALQGRDDENGLVIVNGTLTVFEMTSKSDTSAPVAEVSDSLSDKGQANIKGGTSSWTNNLTSVPDLF</sequence>
<feature type="compositionally biased region" description="Polar residues" evidence="1">
    <location>
        <begin position="1"/>
        <end position="24"/>
    </location>
</feature>
<dbReference type="Proteomes" id="UP001329825">
    <property type="component" value="Chromosome 1"/>
</dbReference>
<dbReference type="RefSeq" id="XP_062788188.1">
    <property type="nucleotide sequence ID" value="XM_062932137.1"/>
</dbReference>
<dbReference type="GeneID" id="87952484"/>
<reference evidence="2 3" key="1">
    <citation type="submission" date="2024-01" db="EMBL/GenBank/DDBJ databases">
        <title>Comparative genomics of Cryptococcus and Kwoniella reveals pathogenesis evolution and contrasting modes of karyotype evolution via chromosome fusion or intercentromeric recombination.</title>
        <authorList>
            <person name="Coelho M.A."/>
            <person name="David-Palma M."/>
            <person name="Shea T."/>
            <person name="Bowers K."/>
            <person name="McGinley-Smith S."/>
            <person name="Mohammad A.W."/>
            <person name="Gnirke A."/>
            <person name="Yurkov A.M."/>
            <person name="Nowrousian M."/>
            <person name="Sun S."/>
            <person name="Cuomo C.A."/>
            <person name="Heitman J."/>
        </authorList>
    </citation>
    <scope>NUCLEOTIDE SEQUENCE [LARGE SCALE GENOMIC DNA]</scope>
    <source>
        <strain evidence="2">CBS 11374</strain>
    </source>
</reference>
<keyword evidence="3" id="KW-1185">Reference proteome</keyword>
<accession>A0ABZ1CPG6</accession>
<gene>
    <name evidence="2" type="ORF">IL334_000353</name>
</gene>
<dbReference type="EMBL" id="CP141881">
    <property type="protein sequence ID" value="WRT63448.1"/>
    <property type="molecule type" value="Genomic_DNA"/>
</dbReference>
<evidence type="ECO:0000313" key="2">
    <source>
        <dbReference type="EMBL" id="WRT63448.1"/>
    </source>
</evidence>
<evidence type="ECO:0000256" key="1">
    <source>
        <dbReference type="SAM" id="MobiDB-lite"/>
    </source>
</evidence>
<protein>
    <submittedName>
        <fullName evidence="2">Uncharacterized protein</fullName>
    </submittedName>
</protein>
<organism evidence="2 3">
    <name type="scientific">Kwoniella shivajii</name>
    <dbReference type="NCBI Taxonomy" id="564305"/>
    <lineage>
        <taxon>Eukaryota</taxon>
        <taxon>Fungi</taxon>
        <taxon>Dikarya</taxon>
        <taxon>Basidiomycota</taxon>
        <taxon>Agaricomycotina</taxon>
        <taxon>Tremellomycetes</taxon>
        <taxon>Tremellales</taxon>
        <taxon>Cryptococcaceae</taxon>
        <taxon>Kwoniella</taxon>
    </lineage>
</organism>
<evidence type="ECO:0000313" key="3">
    <source>
        <dbReference type="Proteomes" id="UP001329825"/>
    </source>
</evidence>